<dbReference type="InterPro" id="IPR022536">
    <property type="entry name" value="EspC"/>
</dbReference>
<gene>
    <name evidence="1" type="ORF">QWY28_20730</name>
</gene>
<evidence type="ECO:0000313" key="2">
    <source>
        <dbReference type="Proteomes" id="UP001168620"/>
    </source>
</evidence>
<protein>
    <submittedName>
        <fullName evidence="1">Type VII secretion target</fullName>
    </submittedName>
</protein>
<reference evidence="1" key="1">
    <citation type="submission" date="2023-06" db="EMBL/GenBank/DDBJ databases">
        <title>Draft genome sequence of Nocardioides sp. SOB77.</title>
        <authorList>
            <person name="Zhang G."/>
        </authorList>
    </citation>
    <scope>NUCLEOTIDE SEQUENCE</scope>
    <source>
        <strain evidence="1">SOB77</strain>
    </source>
</reference>
<dbReference type="EMBL" id="JAUHJQ010000013">
    <property type="protein sequence ID" value="MDN4175400.1"/>
    <property type="molecule type" value="Genomic_DNA"/>
</dbReference>
<accession>A0ABT8FLK4</accession>
<organism evidence="1 2">
    <name type="scientific">Nocardioides oceani</name>
    <dbReference type="NCBI Taxonomy" id="3058369"/>
    <lineage>
        <taxon>Bacteria</taxon>
        <taxon>Bacillati</taxon>
        <taxon>Actinomycetota</taxon>
        <taxon>Actinomycetes</taxon>
        <taxon>Propionibacteriales</taxon>
        <taxon>Nocardioidaceae</taxon>
        <taxon>Nocardioides</taxon>
    </lineage>
</organism>
<name>A0ABT8FLK4_9ACTN</name>
<sequence>MSGELNVTPAELRSHGSDLAAVAAKVGGAKSAGGTVTGLSTQAFGLLCSFFTPPCLVMSAGALESMDGLQGSVERYARSVPEFADALEATDRQVGSGMNQVRGRLA</sequence>
<dbReference type="Pfam" id="PF10824">
    <property type="entry name" value="T7SS_ESX_EspC"/>
    <property type="match status" value="1"/>
</dbReference>
<keyword evidence="2" id="KW-1185">Reference proteome</keyword>
<proteinExistence type="predicted"/>
<evidence type="ECO:0000313" key="1">
    <source>
        <dbReference type="EMBL" id="MDN4175400.1"/>
    </source>
</evidence>
<dbReference type="Proteomes" id="UP001168620">
    <property type="component" value="Unassembled WGS sequence"/>
</dbReference>
<dbReference type="RefSeq" id="WP_300954679.1">
    <property type="nucleotide sequence ID" value="NZ_JAUHJQ010000013.1"/>
</dbReference>
<comment type="caution">
    <text evidence="1">The sequence shown here is derived from an EMBL/GenBank/DDBJ whole genome shotgun (WGS) entry which is preliminary data.</text>
</comment>